<dbReference type="Gene3D" id="3.40.50.300">
    <property type="entry name" value="P-loop containing nucleotide triphosphate hydrolases"/>
    <property type="match status" value="1"/>
</dbReference>
<comment type="function">
    <text evidence="6">Probable component of a branched-chain amino-acid transport system.</text>
</comment>
<keyword evidence="2" id="KW-0813">Transport</keyword>
<dbReference type="InterPro" id="IPR003439">
    <property type="entry name" value="ABC_transporter-like_ATP-bd"/>
</dbReference>
<dbReference type="SMART" id="SM00382">
    <property type="entry name" value="AAA"/>
    <property type="match status" value="1"/>
</dbReference>
<reference evidence="9 10" key="1">
    <citation type="submission" date="2019-02" db="EMBL/GenBank/DDBJ databases">
        <title>Haloarcula mannanilyticum sp. nov., a mannan degrading haloarchaeon isolated from commercial salt.</title>
        <authorList>
            <person name="Enomoto S."/>
            <person name="Shimane Y."/>
            <person name="Kamekura M."/>
            <person name="Ito T."/>
            <person name="Moriya O."/>
            <person name="Ihara K."/>
            <person name="Takahashi-Ando N."/>
            <person name="Fukushima Y."/>
            <person name="Yoshida Y."/>
            <person name="Usama R."/>
            <person name="Takai K."/>
            <person name="Minegishi H."/>
        </authorList>
    </citation>
    <scope>NUCLEOTIDE SEQUENCE [LARGE SCALE GENOMIC DNA]</scope>
    <source>
        <strain evidence="9 10">MD130-1</strain>
    </source>
</reference>
<evidence type="ECO:0000256" key="5">
    <source>
        <dbReference type="ARBA" id="ARBA00022970"/>
    </source>
</evidence>
<dbReference type="GO" id="GO:0006865">
    <property type="term" value="P:amino acid transport"/>
    <property type="evidence" value="ECO:0007669"/>
    <property type="project" value="UniProtKB-KW"/>
</dbReference>
<evidence type="ECO:0000259" key="8">
    <source>
        <dbReference type="PROSITE" id="PS50893"/>
    </source>
</evidence>
<keyword evidence="4 9" id="KW-0067">ATP-binding</keyword>
<keyword evidence="3" id="KW-0547">Nucleotide-binding</keyword>
<dbReference type="Pfam" id="PF12399">
    <property type="entry name" value="BCA_ABC_TP_C"/>
    <property type="match status" value="1"/>
</dbReference>
<evidence type="ECO:0000313" key="10">
    <source>
        <dbReference type="Proteomes" id="UP000304382"/>
    </source>
</evidence>
<dbReference type="PROSITE" id="PS50893">
    <property type="entry name" value="ABC_TRANSPORTER_2"/>
    <property type="match status" value="1"/>
</dbReference>
<dbReference type="InterPro" id="IPR003593">
    <property type="entry name" value="AAA+_ATPase"/>
</dbReference>
<keyword evidence="10" id="KW-1185">Reference proteome</keyword>
<dbReference type="EMBL" id="BIXZ01000007">
    <property type="protein sequence ID" value="GCF15358.1"/>
    <property type="molecule type" value="Genomic_DNA"/>
</dbReference>
<dbReference type="FunFam" id="3.40.50.300:FF:000421">
    <property type="entry name" value="Branched-chain amino acid ABC transporter ATP-binding protein"/>
    <property type="match status" value="1"/>
</dbReference>
<evidence type="ECO:0000256" key="1">
    <source>
        <dbReference type="ARBA" id="ARBA00005417"/>
    </source>
</evidence>
<proteinExistence type="inferred from homology"/>
<evidence type="ECO:0000256" key="6">
    <source>
        <dbReference type="ARBA" id="ARBA00056071"/>
    </source>
</evidence>
<sequence>MALLETQGLTKEFGGLTALNNVDMAVEAGELVSLIGPNGAGKSTLINTITGQLSPTRGDVYYDGTDLVGMKPFEIAQLGVGRSFQTASILPELTVRENIQVASFAAEHGSFRINFLRRRDSFEEVQAQTDDILETIGLDSEADSDARSLPYGDKRRLEVAIGLATDPDLLFMDEPTAGMSPAETEMTVNLIGDLLTDWGMTIFLVEHDMDIVFDVSDRIFTLHQGELIARGTPEEIRDHPAVREAYLGGGEEA</sequence>
<feature type="domain" description="ABC transporter" evidence="8">
    <location>
        <begin position="4"/>
        <end position="249"/>
    </location>
</feature>
<dbReference type="InterPro" id="IPR032823">
    <property type="entry name" value="BCA_ABC_TP_C"/>
</dbReference>
<dbReference type="GO" id="GO:0005524">
    <property type="term" value="F:ATP binding"/>
    <property type="evidence" value="ECO:0007669"/>
    <property type="project" value="UniProtKB-KW"/>
</dbReference>
<dbReference type="Proteomes" id="UP000304382">
    <property type="component" value="Unassembled WGS sequence"/>
</dbReference>
<dbReference type="Pfam" id="PF00005">
    <property type="entry name" value="ABC_tran"/>
    <property type="match status" value="1"/>
</dbReference>
<organism evidence="9 10">
    <name type="scientific">Haloarcula mannanilytica</name>
    <dbReference type="NCBI Taxonomy" id="2509225"/>
    <lineage>
        <taxon>Archaea</taxon>
        <taxon>Methanobacteriati</taxon>
        <taxon>Methanobacteriota</taxon>
        <taxon>Stenosarchaea group</taxon>
        <taxon>Halobacteria</taxon>
        <taxon>Halobacteriales</taxon>
        <taxon>Haloarculaceae</taxon>
        <taxon>Haloarcula</taxon>
    </lineage>
</organism>
<dbReference type="InterPro" id="IPR027417">
    <property type="entry name" value="P-loop_NTPase"/>
</dbReference>
<dbReference type="AlphaFoldDB" id="A0A4C2ELE3"/>
<evidence type="ECO:0000313" key="9">
    <source>
        <dbReference type="EMBL" id="GCF15358.1"/>
    </source>
</evidence>
<evidence type="ECO:0000256" key="2">
    <source>
        <dbReference type="ARBA" id="ARBA00022448"/>
    </source>
</evidence>
<comment type="caution">
    <text evidence="9">The sequence shown here is derived from an EMBL/GenBank/DDBJ whole genome shotgun (WGS) entry which is preliminary data.</text>
</comment>
<dbReference type="GO" id="GO:0016887">
    <property type="term" value="F:ATP hydrolysis activity"/>
    <property type="evidence" value="ECO:0007669"/>
    <property type="project" value="InterPro"/>
</dbReference>
<evidence type="ECO:0000256" key="4">
    <source>
        <dbReference type="ARBA" id="ARBA00022840"/>
    </source>
</evidence>
<accession>A0A4C2ELE3</accession>
<gene>
    <name evidence="9" type="primary">livG_2</name>
    <name evidence="9" type="ORF">Harman_32930</name>
</gene>
<evidence type="ECO:0000256" key="7">
    <source>
        <dbReference type="ARBA" id="ARBA00072811"/>
    </source>
</evidence>
<dbReference type="GO" id="GO:0005886">
    <property type="term" value="C:plasma membrane"/>
    <property type="evidence" value="ECO:0007669"/>
    <property type="project" value="TreeGrafter"/>
</dbReference>
<dbReference type="SUPFAM" id="SSF52540">
    <property type="entry name" value="P-loop containing nucleoside triphosphate hydrolases"/>
    <property type="match status" value="1"/>
</dbReference>
<name>A0A4C2ELE3_9EURY</name>
<dbReference type="PANTHER" id="PTHR45772">
    <property type="entry name" value="CONSERVED COMPONENT OF ABC TRANSPORTER FOR NATURAL AMINO ACIDS-RELATED"/>
    <property type="match status" value="1"/>
</dbReference>
<comment type="similarity">
    <text evidence="1">Belongs to the ABC transporter superfamily.</text>
</comment>
<evidence type="ECO:0000256" key="3">
    <source>
        <dbReference type="ARBA" id="ARBA00022741"/>
    </source>
</evidence>
<dbReference type="InterPro" id="IPR051120">
    <property type="entry name" value="ABC_AA/LPS_Transport"/>
</dbReference>
<dbReference type="OrthoDB" id="44250at2157"/>
<dbReference type="CDD" id="cd03219">
    <property type="entry name" value="ABC_Mj1267_LivG_branched"/>
    <property type="match status" value="1"/>
</dbReference>
<keyword evidence="5" id="KW-0029">Amino-acid transport</keyword>
<dbReference type="RefSeq" id="WP_137684880.1">
    <property type="nucleotide sequence ID" value="NZ_BIXZ01000007.1"/>
</dbReference>
<dbReference type="PANTHER" id="PTHR45772:SF9">
    <property type="entry name" value="CONSERVED COMPONENT OF ABC TRANSPORTER FOR NATURAL AMINO ACIDS"/>
    <property type="match status" value="1"/>
</dbReference>
<protein>
    <recommendedName>
        <fullName evidence="7">Probable branched-chain amino acid transport ATP-binding protein LivG</fullName>
    </recommendedName>
</protein>